<sequence length="733" mass="83742">MSEEIITPVYCTGVSAQVQKQRARELGLGRHENAIKYLGQDYEQLRVRCLQSGTLFRDEAFPPVPQSLGYKDLGPNSSKTYGIKWKRPTELLSNPQFIVDGATRTDICQGALGDCWLLAAIASLTLNDTLLHRVVPHGQSFQNGYAGIFHFQLWQFGEWVDVVVDDLLPIKDGKLVFVHSAEGNEFWSALLEKAYAKVNGSYEALSGGSTSEGFEDFTGGVTEWYELRKAPSDLYQIILKALERGSLLGCSIDISSVLDMEAITFKKLVKGHAYSVTGAKQVNYRGQMVSLIRMRNPWGEVEWTGAWSDSSSEWNNVDPYERDQLRVKMEDGEFWMSFRDFMREFTRLEICNLTPDALKSRTIRKWNTTLYEGTWRRGSTAGGCRNYPATFWVNPQFKIRLDETDDPDDYGDRESGCSFVLALMQKHRRRERRFGRDMETIGFAVYEVRRLVGQPAVHLKRDFFLANASRARSEQFINLREVSTRFRLPPGEYVVVPSTFEPNKEGDFVLRFFSEKSAGTAELDDQIQANLPDEQVLSEEEIDENFKALFRQLAGEDMEISVKELRTILNRIISKLAHSPMTGLSDGISFLTATQRDGNGKLGLVEFNILWNRIRNYLSIFRKFDLDKSGSMSAYEMRMAIESAGFKLNKKLYELIITRYSEPDLAVDFDNFVCCLVRLETMFRFFKTLDTDLDGVVTFDLFKVGTSLGPWLGKSSRRSSFLIWPVFPVLSWK</sequence>
<keyword evidence="28" id="KW-1185">Reference proteome</keyword>
<keyword evidence="14 24" id="KW-0378">Hydrolase</keyword>
<dbReference type="InterPro" id="IPR018247">
    <property type="entry name" value="EF_Hand_1_Ca_BS"/>
</dbReference>
<reference evidence="27" key="3">
    <citation type="submission" date="2025-09" db="UniProtKB">
        <authorList>
            <consortium name="Ensembl"/>
        </authorList>
    </citation>
    <scope>IDENTIFICATION</scope>
</reference>
<dbReference type="Bgee" id="ENSPTRG00000003869">
    <property type="expression patterns" value="Expressed in fibroblast and 20 other cell types or tissues"/>
</dbReference>
<dbReference type="GO" id="GO:0060056">
    <property type="term" value="P:mammary gland involution"/>
    <property type="evidence" value="ECO:0007669"/>
    <property type="project" value="Ensembl"/>
</dbReference>
<evidence type="ECO:0000256" key="10">
    <source>
        <dbReference type="ARBA" id="ARBA00022553"/>
    </source>
</evidence>
<dbReference type="FunFam" id="2.60.120.380:FF:000001">
    <property type="entry name" value="Calpain-1 catalytic subunit"/>
    <property type="match status" value="1"/>
</dbReference>
<dbReference type="GO" id="GO:0004198">
    <property type="term" value="F:calcium-dependent cysteine-type endopeptidase activity"/>
    <property type="evidence" value="ECO:0007669"/>
    <property type="project" value="UniProtKB-EC"/>
</dbReference>
<dbReference type="CDD" id="cd00214">
    <property type="entry name" value="Calpain_III"/>
    <property type="match status" value="1"/>
</dbReference>
<evidence type="ECO:0000256" key="21">
    <source>
        <dbReference type="ARBA" id="ARBA00032278"/>
    </source>
</evidence>
<name>A0A2I3RT65_PANTR</name>
<dbReference type="SUPFAM" id="SSF49758">
    <property type="entry name" value="Calpain large subunit, middle domain (domain III)"/>
    <property type="match status" value="1"/>
</dbReference>
<keyword evidence="16" id="KW-0068">Autocatalytic cleavage</keyword>
<evidence type="ECO:0000256" key="11">
    <source>
        <dbReference type="ARBA" id="ARBA00022670"/>
    </source>
</evidence>
<dbReference type="InterPro" id="IPR002048">
    <property type="entry name" value="EF_hand_dom"/>
</dbReference>
<dbReference type="SMART" id="SM00720">
    <property type="entry name" value="calpain_III"/>
    <property type="match status" value="1"/>
</dbReference>
<reference evidence="27" key="2">
    <citation type="submission" date="2025-08" db="UniProtKB">
        <authorList>
            <consortium name="Ensembl"/>
        </authorList>
    </citation>
    <scope>IDENTIFICATION</scope>
</reference>
<dbReference type="Pfam" id="PF01067">
    <property type="entry name" value="Calpain_III"/>
    <property type="match status" value="1"/>
</dbReference>
<dbReference type="InParanoid" id="A0A2I3RT65"/>
<keyword evidence="18" id="KW-0472">Membrane</keyword>
<dbReference type="GO" id="GO:0005829">
    <property type="term" value="C:cytosol"/>
    <property type="evidence" value="ECO:0007669"/>
    <property type="project" value="Ensembl"/>
</dbReference>
<comment type="similarity">
    <text evidence="5">Belongs to the peptidase C2 family.</text>
</comment>
<evidence type="ECO:0000313" key="28">
    <source>
        <dbReference type="Proteomes" id="UP000002277"/>
    </source>
</evidence>
<evidence type="ECO:0000256" key="24">
    <source>
        <dbReference type="PROSITE-ProRule" id="PRU00239"/>
    </source>
</evidence>
<dbReference type="GO" id="GO:0001533">
    <property type="term" value="C:cornified envelope"/>
    <property type="evidence" value="ECO:0007669"/>
    <property type="project" value="Ensembl"/>
</dbReference>
<keyword evidence="13" id="KW-0677">Repeat</keyword>
<evidence type="ECO:0000256" key="6">
    <source>
        <dbReference type="ARBA" id="ARBA00012482"/>
    </source>
</evidence>
<keyword evidence="9" id="KW-0963">Cytoplasm</keyword>
<comment type="subcellular location">
    <subcellularLocation>
        <location evidence="3">Cell membrane</location>
    </subcellularLocation>
    <subcellularLocation>
        <location evidence="4">Cytoplasm</location>
    </subcellularLocation>
</comment>
<dbReference type="GO" id="GO:0005509">
    <property type="term" value="F:calcium ion binding"/>
    <property type="evidence" value="ECO:0007669"/>
    <property type="project" value="Ensembl"/>
</dbReference>
<feature type="active site" evidence="23 24">
    <location>
        <position position="296"/>
    </location>
</feature>
<evidence type="ECO:0000256" key="14">
    <source>
        <dbReference type="ARBA" id="ARBA00022801"/>
    </source>
</evidence>
<dbReference type="Ensembl" id="ENSPTRT00000107107.1">
    <property type="protein sequence ID" value="ENSPTRP00000067819.1"/>
    <property type="gene ID" value="ENSPTRG00000003869.5"/>
</dbReference>
<dbReference type="FunCoup" id="A0A2I3RT65">
    <property type="interactions" value="1128"/>
</dbReference>
<keyword evidence="12" id="KW-0479">Metal-binding</keyword>
<dbReference type="FunFam" id="3.90.70.10:FF:000001">
    <property type="entry name" value="Calpain-1 catalytic subunit"/>
    <property type="match status" value="1"/>
</dbReference>
<evidence type="ECO:0000256" key="15">
    <source>
        <dbReference type="ARBA" id="ARBA00022807"/>
    </source>
</evidence>
<evidence type="ECO:0000259" key="25">
    <source>
        <dbReference type="PROSITE" id="PS50203"/>
    </source>
</evidence>
<feature type="active site" evidence="23 24">
    <location>
        <position position="272"/>
    </location>
</feature>
<dbReference type="PROSITE" id="PS50203">
    <property type="entry name" value="CALPAIN_CAT"/>
    <property type="match status" value="1"/>
</dbReference>
<dbReference type="Gene3D" id="3.90.70.10">
    <property type="entry name" value="Cysteine proteinases"/>
    <property type="match status" value="1"/>
</dbReference>
<evidence type="ECO:0000256" key="18">
    <source>
        <dbReference type="ARBA" id="ARBA00023136"/>
    </source>
</evidence>
<comment type="cofactor">
    <cofactor evidence="2">
        <name>Ca(2+)</name>
        <dbReference type="ChEBI" id="CHEBI:29108"/>
    </cofactor>
</comment>
<gene>
    <name evidence="27 29" type="primary">CAPN1</name>
</gene>
<dbReference type="PANTHER" id="PTHR10183:SF284">
    <property type="entry name" value="CALPAIN-1 CATALYTIC SUBUNIT"/>
    <property type="match status" value="1"/>
</dbReference>
<dbReference type="PROSITE" id="PS50222">
    <property type="entry name" value="EF_HAND_2"/>
    <property type="match status" value="1"/>
</dbReference>
<dbReference type="SUPFAM" id="SSF47473">
    <property type="entry name" value="EF-hand"/>
    <property type="match status" value="1"/>
</dbReference>
<evidence type="ECO:0000313" key="27">
    <source>
        <dbReference type="Ensembl" id="ENSPTRP00000067819.1"/>
    </source>
</evidence>
<evidence type="ECO:0000256" key="9">
    <source>
        <dbReference type="ARBA" id="ARBA00022490"/>
    </source>
</evidence>
<evidence type="ECO:0000256" key="2">
    <source>
        <dbReference type="ARBA" id="ARBA00001913"/>
    </source>
</evidence>
<evidence type="ECO:0000256" key="17">
    <source>
        <dbReference type="ARBA" id="ARBA00022837"/>
    </source>
</evidence>
<dbReference type="InterPro" id="IPR022683">
    <property type="entry name" value="Calpain_III"/>
</dbReference>
<evidence type="ECO:0000256" key="3">
    <source>
        <dbReference type="ARBA" id="ARBA00004236"/>
    </source>
</evidence>
<evidence type="ECO:0000256" key="13">
    <source>
        <dbReference type="ARBA" id="ARBA00022737"/>
    </source>
</evidence>
<dbReference type="InterPro" id="IPR011992">
    <property type="entry name" value="EF-hand-dom_pair"/>
</dbReference>
<evidence type="ECO:0000313" key="29">
    <source>
        <dbReference type="VGNC" id="VGNC:7514"/>
    </source>
</evidence>
<evidence type="ECO:0000259" key="26">
    <source>
        <dbReference type="PROSITE" id="PS50222"/>
    </source>
</evidence>
<dbReference type="AlphaFoldDB" id="A0A2I3RT65"/>
<evidence type="ECO:0000256" key="1">
    <source>
        <dbReference type="ARBA" id="ARBA00001208"/>
    </source>
</evidence>
<keyword evidence="15 24" id="KW-0788">Thiol protease</keyword>
<evidence type="ECO:0000256" key="20">
    <source>
        <dbReference type="ARBA" id="ARBA00031878"/>
    </source>
</evidence>
<evidence type="ECO:0000256" key="4">
    <source>
        <dbReference type="ARBA" id="ARBA00004496"/>
    </source>
</evidence>
<dbReference type="PROSITE" id="PS00139">
    <property type="entry name" value="THIOL_PROTEASE_CYS"/>
    <property type="match status" value="1"/>
</dbReference>
<evidence type="ECO:0000256" key="5">
    <source>
        <dbReference type="ARBA" id="ARBA00007623"/>
    </source>
</evidence>
<dbReference type="FunFam" id="1.10.238.10:FF:000124">
    <property type="entry name" value="Calpain-1 catalytic subunit"/>
    <property type="match status" value="1"/>
</dbReference>
<dbReference type="PROSITE" id="PS00018">
    <property type="entry name" value="EF_HAND_1"/>
    <property type="match status" value="1"/>
</dbReference>
<evidence type="ECO:0000256" key="16">
    <source>
        <dbReference type="ARBA" id="ARBA00022813"/>
    </source>
</evidence>
<dbReference type="CDD" id="cd00044">
    <property type="entry name" value="CysPc"/>
    <property type="match status" value="1"/>
</dbReference>
<dbReference type="GO" id="GO:0005739">
    <property type="term" value="C:mitochondrion"/>
    <property type="evidence" value="ECO:0007669"/>
    <property type="project" value="Ensembl"/>
</dbReference>
<protein>
    <recommendedName>
        <fullName evidence="7">Calpain-1 catalytic subunit</fullName>
        <ecNumber evidence="6">3.4.22.52</ecNumber>
    </recommendedName>
    <alternativeName>
        <fullName evidence="19">Calcium-activated neutral proteinase 1</fullName>
    </alternativeName>
    <alternativeName>
        <fullName evidence="20">Calpain mu-type</fullName>
    </alternativeName>
    <alternativeName>
        <fullName evidence="22">Calpain-1 large subunit</fullName>
    </alternativeName>
    <alternativeName>
        <fullName evidence="21">Micromolar-calpain</fullName>
    </alternativeName>
</protein>
<dbReference type="PRINTS" id="PR00704">
    <property type="entry name" value="CALPAIN"/>
</dbReference>
<feature type="active site" evidence="23 24">
    <location>
        <position position="115"/>
    </location>
</feature>
<proteinExistence type="inferred from homology"/>
<dbReference type="VGNC" id="VGNC:7514">
    <property type="gene designation" value="CAPN1"/>
</dbReference>
<dbReference type="GO" id="GO:0032801">
    <property type="term" value="P:receptor catabolic process"/>
    <property type="evidence" value="ECO:0007669"/>
    <property type="project" value="Ensembl"/>
</dbReference>
<keyword evidence="10" id="KW-0597">Phosphoprotein</keyword>
<keyword evidence="17" id="KW-0106">Calcium</keyword>
<dbReference type="InterPro" id="IPR022684">
    <property type="entry name" value="Calpain_cysteine_protease"/>
</dbReference>
<dbReference type="SMART" id="SM00230">
    <property type="entry name" value="CysPc"/>
    <property type="match status" value="1"/>
</dbReference>
<feature type="domain" description="EF-hand" evidence="26">
    <location>
        <begin position="612"/>
        <end position="647"/>
    </location>
</feature>
<evidence type="ECO:0000256" key="8">
    <source>
        <dbReference type="ARBA" id="ARBA00022475"/>
    </source>
</evidence>
<dbReference type="InterPro" id="IPR038765">
    <property type="entry name" value="Papain-like_cys_pep_sf"/>
</dbReference>
<dbReference type="SUPFAM" id="SSF54001">
    <property type="entry name" value="Cysteine proteinases"/>
    <property type="match status" value="1"/>
</dbReference>
<dbReference type="InterPro" id="IPR001300">
    <property type="entry name" value="Peptidase_C2_calpain_cat"/>
</dbReference>
<dbReference type="GO" id="GO:0005764">
    <property type="term" value="C:lysosome"/>
    <property type="evidence" value="ECO:0007669"/>
    <property type="project" value="Ensembl"/>
</dbReference>
<evidence type="ECO:0000256" key="12">
    <source>
        <dbReference type="ARBA" id="ARBA00022723"/>
    </source>
</evidence>
<dbReference type="GeneTree" id="ENSGT00940000159147"/>
<dbReference type="GO" id="GO:0097264">
    <property type="term" value="P:self proteolysis"/>
    <property type="evidence" value="ECO:0007669"/>
    <property type="project" value="Ensembl"/>
</dbReference>
<dbReference type="EMBL" id="AACZ04016214">
    <property type="status" value="NOT_ANNOTATED_CDS"/>
    <property type="molecule type" value="Genomic_DNA"/>
</dbReference>
<keyword evidence="11 24" id="KW-0645">Protease</keyword>
<evidence type="ECO:0000256" key="22">
    <source>
        <dbReference type="ARBA" id="ARBA00032619"/>
    </source>
</evidence>
<accession>A0A2I3RT65</accession>
<comment type="catalytic activity">
    <reaction evidence="1">
        <text>Broad endopeptidase specificity.</text>
        <dbReference type="EC" id="3.4.22.52"/>
    </reaction>
</comment>
<feature type="domain" description="Calpain catalytic" evidence="25">
    <location>
        <begin position="55"/>
        <end position="354"/>
    </location>
</feature>
<keyword evidence="8" id="KW-1003">Cell membrane</keyword>
<dbReference type="InterPro" id="IPR022682">
    <property type="entry name" value="Calpain_domain_III"/>
</dbReference>
<dbReference type="InterPro" id="IPR036213">
    <property type="entry name" value="Calpain_III_sf"/>
</dbReference>
<evidence type="ECO:0000256" key="19">
    <source>
        <dbReference type="ARBA" id="ARBA00031279"/>
    </source>
</evidence>
<dbReference type="Proteomes" id="UP000002277">
    <property type="component" value="Chromosome 11"/>
</dbReference>
<organism evidence="27 28">
    <name type="scientific">Pan troglodytes</name>
    <name type="common">Chimpanzee</name>
    <dbReference type="NCBI Taxonomy" id="9598"/>
    <lineage>
        <taxon>Eukaryota</taxon>
        <taxon>Metazoa</taxon>
        <taxon>Chordata</taxon>
        <taxon>Craniata</taxon>
        <taxon>Vertebrata</taxon>
        <taxon>Euteleostomi</taxon>
        <taxon>Mammalia</taxon>
        <taxon>Eutheria</taxon>
        <taxon>Euarchontoglires</taxon>
        <taxon>Primates</taxon>
        <taxon>Haplorrhini</taxon>
        <taxon>Catarrhini</taxon>
        <taxon>Hominidae</taxon>
        <taxon>Pan</taxon>
    </lineage>
</organism>
<dbReference type="Gene3D" id="1.10.238.10">
    <property type="entry name" value="EF-hand"/>
    <property type="match status" value="1"/>
</dbReference>
<dbReference type="InterPro" id="IPR033883">
    <property type="entry name" value="C2_III"/>
</dbReference>
<dbReference type="EC" id="3.4.22.52" evidence="6"/>
<reference evidence="27 28" key="1">
    <citation type="journal article" date="2005" name="Nature">
        <title>Initial sequence of the chimpanzee genome and comparison with the human genome.</title>
        <authorList>
            <consortium name="Chimpanzee sequencing and analysis consortium"/>
        </authorList>
    </citation>
    <scope>NUCLEOTIDE SEQUENCE [LARGE SCALE GENOMIC DNA]</scope>
</reference>
<dbReference type="PANTHER" id="PTHR10183">
    <property type="entry name" value="CALPAIN"/>
    <property type="match status" value="1"/>
</dbReference>
<evidence type="ECO:0000256" key="7">
    <source>
        <dbReference type="ARBA" id="ARBA00020246"/>
    </source>
</evidence>
<evidence type="ECO:0000256" key="23">
    <source>
        <dbReference type="PIRSR" id="PIRSR622684-1"/>
    </source>
</evidence>
<dbReference type="Pfam" id="PF00648">
    <property type="entry name" value="Peptidase_C2"/>
    <property type="match status" value="1"/>
</dbReference>
<dbReference type="Gene3D" id="2.60.120.380">
    <property type="match status" value="1"/>
</dbReference>
<dbReference type="InterPro" id="IPR000169">
    <property type="entry name" value="Pept_cys_AS"/>
</dbReference>